<dbReference type="PROSITE" id="PS50294">
    <property type="entry name" value="WD_REPEATS_REGION"/>
    <property type="match status" value="1"/>
</dbReference>
<dbReference type="InterPro" id="IPR036322">
    <property type="entry name" value="WD40_repeat_dom_sf"/>
</dbReference>
<sequence>MDTIQTAQTFTCGKDVLSIDISPVNSLLICGFTDRFIRLYDTRLQEGYVLRSTYSSHSQWVSSVMWSRNSEYLFVSGSYDSLVKLWDTRSLKAPLYDIQGHEDRVLCVDWSIDQLILSEGTDNSSKMFSFKGKKNRLFFFYYAIEIVTAFLHHHFE</sequence>
<dbReference type="PANTHER" id="PTHR19855">
    <property type="entry name" value="WD40 REPEAT PROTEIN 12, 37"/>
    <property type="match status" value="1"/>
</dbReference>
<dbReference type="InterPro" id="IPR001680">
    <property type="entry name" value="WD40_rpt"/>
</dbReference>
<keyword evidence="2" id="KW-0472">Membrane</keyword>
<name>A0A814WG63_9BILA</name>
<dbReference type="InterPro" id="IPR015943">
    <property type="entry name" value="WD40/YVTN_repeat-like_dom_sf"/>
</dbReference>
<evidence type="ECO:0000313" key="4">
    <source>
        <dbReference type="Proteomes" id="UP000663864"/>
    </source>
</evidence>
<dbReference type="SUPFAM" id="SSF50978">
    <property type="entry name" value="WD40 repeat-like"/>
    <property type="match status" value="1"/>
</dbReference>
<reference evidence="3" key="1">
    <citation type="submission" date="2021-02" db="EMBL/GenBank/DDBJ databases">
        <authorList>
            <person name="Nowell W R."/>
        </authorList>
    </citation>
    <scope>NUCLEOTIDE SEQUENCE</scope>
</reference>
<dbReference type="Proteomes" id="UP000663864">
    <property type="component" value="Unassembled WGS sequence"/>
</dbReference>
<comment type="caution">
    <text evidence="3">The sequence shown here is derived from an EMBL/GenBank/DDBJ whole genome shotgun (WGS) entry which is preliminary data.</text>
</comment>
<organism evidence="3 4">
    <name type="scientific">Rotaria sordida</name>
    <dbReference type="NCBI Taxonomy" id="392033"/>
    <lineage>
        <taxon>Eukaryota</taxon>
        <taxon>Metazoa</taxon>
        <taxon>Spiralia</taxon>
        <taxon>Gnathifera</taxon>
        <taxon>Rotifera</taxon>
        <taxon>Eurotatoria</taxon>
        <taxon>Bdelloidea</taxon>
        <taxon>Philodinida</taxon>
        <taxon>Philodinidae</taxon>
        <taxon>Rotaria</taxon>
    </lineage>
</organism>
<protein>
    <submittedName>
        <fullName evidence="3">Uncharacterized protein</fullName>
    </submittedName>
</protein>
<dbReference type="PROSITE" id="PS50082">
    <property type="entry name" value="WD_REPEATS_2"/>
    <property type="match status" value="1"/>
</dbReference>
<evidence type="ECO:0000256" key="1">
    <source>
        <dbReference type="PROSITE-ProRule" id="PRU00221"/>
    </source>
</evidence>
<keyword evidence="1" id="KW-0853">WD repeat</keyword>
<keyword evidence="2" id="KW-1133">Transmembrane helix</keyword>
<feature type="transmembrane region" description="Helical" evidence="2">
    <location>
        <begin position="137"/>
        <end position="155"/>
    </location>
</feature>
<proteinExistence type="predicted"/>
<dbReference type="SMART" id="SM00320">
    <property type="entry name" value="WD40"/>
    <property type="match status" value="3"/>
</dbReference>
<dbReference type="AlphaFoldDB" id="A0A814WG63"/>
<dbReference type="PANTHER" id="PTHR19855:SF11">
    <property type="entry name" value="RIBOSOME BIOGENESIS PROTEIN WDR12"/>
    <property type="match status" value="1"/>
</dbReference>
<keyword evidence="2" id="KW-0812">Transmembrane</keyword>
<dbReference type="Gene3D" id="2.130.10.10">
    <property type="entry name" value="YVTN repeat-like/Quinoprotein amine dehydrogenase"/>
    <property type="match status" value="1"/>
</dbReference>
<dbReference type="EMBL" id="CAJNOT010001448">
    <property type="protein sequence ID" value="CAF1200991.1"/>
    <property type="molecule type" value="Genomic_DNA"/>
</dbReference>
<feature type="repeat" description="WD" evidence="1">
    <location>
        <begin position="54"/>
        <end position="90"/>
    </location>
</feature>
<evidence type="ECO:0000313" key="3">
    <source>
        <dbReference type="EMBL" id="CAF1200991.1"/>
    </source>
</evidence>
<gene>
    <name evidence="3" type="ORF">ZHD862_LOCUS22841</name>
</gene>
<accession>A0A814WG63</accession>
<evidence type="ECO:0000256" key="2">
    <source>
        <dbReference type="SAM" id="Phobius"/>
    </source>
</evidence>
<dbReference type="Pfam" id="PF00400">
    <property type="entry name" value="WD40"/>
    <property type="match status" value="3"/>
</dbReference>